<dbReference type="InterPro" id="IPR011245">
    <property type="entry name" value="Butyrate_kin"/>
</dbReference>
<evidence type="ECO:0000256" key="2">
    <source>
        <dbReference type="ARBA" id="ARBA00008748"/>
    </source>
</evidence>
<gene>
    <name evidence="9 11" type="primary">buk</name>
    <name evidence="11" type="ORF">EHS89_01700</name>
</gene>
<comment type="catalytic activity">
    <reaction evidence="8 9">
        <text>butanoate + ATP = butanoyl phosphate + ADP</text>
        <dbReference type="Rhea" id="RHEA:13585"/>
        <dbReference type="ChEBI" id="CHEBI:17968"/>
        <dbReference type="ChEBI" id="CHEBI:30616"/>
        <dbReference type="ChEBI" id="CHEBI:58079"/>
        <dbReference type="ChEBI" id="CHEBI:456216"/>
        <dbReference type="EC" id="2.7.2.7"/>
    </reaction>
</comment>
<dbReference type="GO" id="GO:0005524">
    <property type="term" value="F:ATP binding"/>
    <property type="evidence" value="ECO:0007669"/>
    <property type="project" value="UniProtKB-KW"/>
</dbReference>
<evidence type="ECO:0000256" key="1">
    <source>
        <dbReference type="ARBA" id="ARBA00004496"/>
    </source>
</evidence>
<dbReference type="OrthoDB" id="9771859at2"/>
<evidence type="ECO:0000256" key="10">
    <source>
        <dbReference type="RuleBase" id="RU003835"/>
    </source>
</evidence>
<dbReference type="GO" id="GO:0006083">
    <property type="term" value="P:acetate metabolic process"/>
    <property type="evidence" value="ECO:0007669"/>
    <property type="project" value="TreeGrafter"/>
</dbReference>
<comment type="similarity">
    <text evidence="2 9 10">Belongs to the acetokinase family.</text>
</comment>
<dbReference type="GO" id="GO:0005737">
    <property type="term" value="C:cytoplasm"/>
    <property type="evidence" value="ECO:0007669"/>
    <property type="project" value="UniProtKB-SubCell"/>
</dbReference>
<keyword evidence="12" id="KW-1185">Reference proteome</keyword>
<evidence type="ECO:0000313" key="12">
    <source>
        <dbReference type="Proteomes" id="UP000267535"/>
    </source>
</evidence>
<dbReference type="Gene3D" id="3.30.420.40">
    <property type="match status" value="2"/>
</dbReference>
<dbReference type="SUPFAM" id="SSF53067">
    <property type="entry name" value="Actin-like ATPase domain"/>
    <property type="match status" value="2"/>
</dbReference>
<evidence type="ECO:0000256" key="3">
    <source>
        <dbReference type="ARBA" id="ARBA00022490"/>
    </source>
</evidence>
<dbReference type="PANTHER" id="PTHR21060:SF15">
    <property type="entry name" value="ACETATE KINASE-RELATED"/>
    <property type="match status" value="1"/>
</dbReference>
<keyword evidence="4 9" id="KW-0808">Transferase</keyword>
<dbReference type="InterPro" id="IPR000890">
    <property type="entry name" value="Aliphatic_acid_kin_short-chain"/>
</dbReference>
<dbReference type="NCBIfam" id="NF002834">
    <property type="entry name" value="PRK03011.1-5"/>
    <property type="match status" value="1"/>
</dbReference>
<comment type="caution">
    <text evidence="11">The sequence shown here is derived from an EMBL/GenBank/DDBJ whole genome shotgun (WGS) entry which is preliminary data.</text>
</comment>
<accession>A0A3P1SVV0</accession>
<reference evidence="11 12" key="1">
    <citation type="submission" date="2018-11" db="EMBL/GenBank/DDBJ databases">
        <title>The draft genome sequence of Amphritea balenae JAMM 1525T.</title>
        <authorList>
            <person name="Fang Z."/>
            <person name="Zhang Y."/>
            <person name="Han X."/>
        </authorList>
    </citation>
    <scope>NUCLEOTIDE SEQUENCE [LARGE SCALE GENOMIC DNA]</scope>
    <source>
        <strain evidence="11 12">JAMM 1525</strain>
    </source>
</reference>
<proteinExistence type="inferred from homology"/>
<protein>
    <recommendedName>
        <fullName evidence="9">Probable butyrate kinase</fullName>
        <shortName evidence="9">BK</shortName>
        <ecNumber evidence="9">2.7.2.7</ecNumber>
    </recommendedName>
    <alternativeName>
        <fullName evidence="9">Branched-chain carboxylic acid kinase</fullName>
    </alternativeName>
</protein>
<dbReference type="HAMAP" id="MF_00542">
    <property type="entry name" value="Butyrate_kinase"/>
    <property type="match status" value="1"/>
</dbReference>
<dbReference type="InterPro" id="IPR023865">
    <property type="entry name" value="Aliphatic_acid_kinase_CS"/>
</dbReference>
<dbReference type="PRINTS" id="PR00471">
    <property type="entry name" value="ACETATEKNASE"/>
</dbReference>
<dbReference type="Pfam" id="PF00871">
    <property type="entry name" value="Acetate_kinase"/>
    <property type="match status" value="1"/>
</dbReference>
<dbReference type="PROSITE" id="PS01076">
    <property type="entry name" value="ACETATE_KINASE_2"/>
    <property type="match status" value="1"/>
</dbReference>
<keyword evidence="5 9" id="KW-0547">Nucleotide-binding</keyword>
<name>A0A3P1SVV0_9GAMM</name>
<dbReference type="Proteomes" id="UP000267535">
    <property type="component" value="Unassembled WGS sequence"/>
</dbReference>
<keyword evidence="7 9" id="KW-0067">ATP-binding</keyword>
<evidence type="ECO:0000256" key="5">
    <source>
        <dbReference type="ARBA" id="ARBA00022741"/>
    </source>
</evidence>
<evidence type="ECO:0000256" key="9">
    <source>
        <dbReference type="HAMAP-Rule" id="MF_00542"/>
    </source>
</evidence>
<sequence>MSRDLIFTVNPGATSTKCALFQITDSGVKPSQDLTIEHPDSELANFTGIPDQLEYRYQLVERFLSDGLLDDDRIVGCAGRGGMLTPVPSGAIKVNAELVEFSLMTPVYQHASNLGAPLAYKVGQQYGVDAYIVDPVCVDEFTAVARMSGSPDFNRFSFVHALNTRATARKLAQQQGRKFEDMSFVVAHLGGGFSISCIKQGRIVDNDNRMEGGAFTPERAGGVPPIPLIDACFSGEFSQQELKKKLYGEGGLYAYLGTRDLRDVEQMIETGDARAQLVYDALVYQILKSMAAMASVAHFDVDAFILTGGLAFSKRLTNDLTAALEKIGPVSLFPGSNENESLAETTVDVLQNRMQAMSWPVKAVDNGMEGW</sequence>
<dbReference type="NCBIfam" id="TIGR02707">
    <property type="entry name" value="butyr_kinase"/>
    <property type="match status" value="1"/>
</dbReference>
<keyword evidence="6 9" id="KW-0418">Kinase</keyword>
<dbReference type="EC" id="2.7.2.7" evidence="9"/>
<dbReference type="GO" id="GO:0047761">
    <property type="term" value="F:butyrate kinase activity"/>
    <property type="evidence" value="ECO:0007669"/>
    <property type="project" value="UniProtKB-UniRule"/>
</dbReference>
<evidence type="ECO:0000313" key="11">
    <source>
        <dbReference type="EMBL" id="RRD01301.1"/>
    </source>
</evidence>
<evidence type="ECO:0000256" key="8">
    <source>
        <dbReference type="ARBA" id="ARBA00048596"/>
    </source>
</evidence>
<dbReference type="PIRSF" id="PIRSF036458">
    <property type="entry name" value="Butyrate_kin"/>
    <property type="match status" value="1"/>
</dbReference>
<evidence type="ECO:0000256" key="6">
    <source>
        <dbReference type="ARBA" id="ARBA00022777"/>
    </source>
</evidence>
<dbReference type="InterPro" id="IPR043129">
    <property type="entry name" value="ATPase_NBD"/>
</dbReference>
<dbReference type="AlphaFoldDB" id="A0A3P1SVV0"/>
<dbReference type="CDD" id="cd24011">
    <property type="entry name" value="ASKHA_NBD_BK"/>
    <property type="match status" value="1"/>
</dbReference>
<dbReference type="RefSeq" id="WP_124924374.1">
    <property type="nucleotide sequence ID" value="NZ_BMOH01000001.1"/>
</dbReference>
<keyword evidence="3 9" id="KW-0963">Cytoplasm</keyword>
<organism evidence="11 12">
    <name type="scientific">Amphritea balenae</name>
    <dbReference type="NCBI Taxonomy" id="452629"/>
    <lineage>
        <taxon>Bacteria</taxon>
        <taxon>Pseudomonadati</taxon>
        <taxon>Pseudomonadota</taxon>
        <taxon>Gammaproteobacteria</taxon>
        <taxon>Oceanospirillales</taxon>
        <taxon>Oceanospirillaceae</taxon>
        <taxon>Amphritea</taxon>
    </lineage>
</organism>
<dbReference type="EMBL" id="RQXV01000001">
    <property type="protein sequence ID" value="RRD01301.1"/>
    <property type="molecule type" value="Genomic_DNA"/>
</dbReference>
<comment type="subcellular location">
    <subcellularLocation>
        <location evidence="1 9">Cytoplasm</location>
    </subcellularLocation>
</comment>
<evidence type="ECO:0000256" key="4">
    <source>
        <dbReference type="ARBA" id="ARBA00022679"/>
    </source>
</evidence>
<dbReference type="GO" id="GO:0008776">
    <property type="term" value="F:acetate kinase activity"/>
    <property type="evidence" value="ECO:0007669"/>
    <property type="project" value="TreeGrafter"/>
</dbReference>
<dbReference type="PANTHER" id="PTHR21060">
    <property type="entry name" value="ACETATE KINASE"/>
    <property type="match status" value="1"/>
</dbReference>
<evidence type="ECO:0000256" key="7">
    <source>
        <dbReference type="ARBA" id="ARBA00022840"/>
    </source>
</evidence>